<evidence type="ECO:0000313" key="1">
    <source>
        <dbReference type="EMBL" id="KKJ75169.1"/>
    </source>
</evidence>
<accession>A0A0M2R430</accession>
<protein>
    <submittedName>
        <fullName evidence="1">Uncharacterized protein</fullName>
    </submittedName>
</protein>
<dbReference type="Proteomes" id="UP000034491">
    <property type="component" value="Unassembled WGS sequence"/>
</dbReference>
<evidence type="ECO:0000313" key="2">
    <source>
        <dbReference type="Proteomes" id="UP000034491"/>
    </source>
</evidence>
<gene>
    <name evidence="1" type="ORF">WH95_19815</name>
</gene>
<organism evidence="1 2">
    <name type="scientific">Kiloniella litopenaei</name>
    <dbReference type="NCBI Taxonomy" id="1549748"/>
    <lineage>
        <taxon>Bacteria</taxon>
        <taxon>Pseudomonadati</taxon>
        <taxon>Pseudomonadota</taxon>
        <taxon>Alphaproteobacteria</taxon>
        <taxon>Rhodospirillales</taxon>
        <taxon>Kiloniellaceae</taxon>
        <taxon>Kiloniella</taxon>
    </lineage>
</organism>
<dbReference type="AlphaFoldDB" id="A0A0M2R430"/>
<dbReference type="RefSeq" id="WP_046510155.1">
    <property type="nucleotide sequence ID" value="NZ_LANI01000041.1"/>
</dbReference>
<dbReference type="STRING" id="1549748.WH95_19815"/>
<name>A0A0M2R430_9PROT</name>
<proteinExistence type="predicted"/>
<sequence>MKNIIGIAVLIFMVFIAWSYVSYRMFPSVEECQSELAKYSYGNPSVSRKRAEQCLQVLEAYVDNAN</sequence>
<dbReference type="EMBL" id="LANI01000041">
    <property type="protein sequence ID" value="KKJ75169.1"/>
    <property type="molecule type" value="Genomic_DNA"/>
</dbReference>
<comment type="caution">
    <text evidence="1">The sequence shown here is derived from an EMBL/GenBank/DDBJ whole genome shotgun (WGS) entry which is preliminary data.</text>
</comment>
<keyword evidence="2" id="KW-1185">Reference proteome</keyword>
<reference evidence="1 2" key="1">
    <citation type="submission" date="2015-03" db="EMBL/GenBank/DDBJ databases">
        <title>Genome sequence of Kiloniella sp. P1-1, isolated from the gut microflora of Pacific white shrimp, Penaeus vannamei.</title>
        <authorList>
            <person name="Shao Z."/>
            <person name="Wang L."/>
            <person name="Li X."/>
        </authorList>
    </citation>
    <scope>NUCLEOTIDE SEQUENCE [LARGE SCALE GENOMIC DNA]</scope>
    <source>
        <strain evidence="1 2">P1-1</strain>
    </source>
</reference>